<evidence type="ECO:0000256" key="4">
    <source>
        <dbReference type="ARBA" id="ARBA00022723"/>
    </source>
</evidence>
<dbReference type="PANTHER" id="PTHR11135">
    <property type="entry name" value="HISTONE ACETYLTRANSFERASE-RELATED"/>
    <property type="match status" value="1"/>
</dbReference>
<keyword evidence="6" id="KW-0411">Iron-sulfur</keyword>
<keyword evidence="2" id="KW-0004">4Fe-4S</keyword>
<dbReference type="SFLD" id="SFLDG01091">
    <property type="entry name" value="uncharacterized_CHP01210-like"/>
    <property type="match status" value="1"/>
</dbReference>
<evidence type="ECO:0000259" key="7">
    <source>
        <dbReference type="PROSITE" id="PS51918"/>
    </source>
</evidence>
<proteinExistence type="predicted"/>
<comment type="cofactor">
    <cofactor evidence="1">
        <name>[4Fe-4S] cluster</name>
        <dbReference type="ChEBI" id="CHEBI:49883"/>
    </cofactor>
</comment>
<evidence type="ECO:0000256" key="6">
    <source>
        <dbReference type="ARBA" id="ARBA00023014"/>
    </source>
</evidence>
<feature type="domain" description="Radical SAM core" evidence="7">
    <location>
        <begin position="17"/>
        <end position="257"/>
    </location>
</feature>
<dbReference type="Gene3D" id="3.80.30.20">
    <property type="entry name" value="tm_1862 like domain"/>
    <property type="match status" value="1"/>
</dbReference>
<dbReference type="InterPro" id="IPR005911">
    <property type="entry name" value="YhcC-like"/>
</dbReference>
<dbReference type="Pfam" id="PF16199">
    <property type="entry name" value="Radical_SAM_C"/>
    <property type="match status" value="1"/>
</dbReference>
<accession>A0ABT3N414</accession>
<dbReference type="SFLD" id="SFLDG01086">
    <property type="entry name" value="elongater_protein-like"/>
    <property type="match status" value="1"/>
</dbReference>
<dbReference type="PANTHER" id="PTHR11135:SF1">
    <property type="entry name" value="PROTEIN YHCC"/>
    <property type="match status" value="1"/>
</dbReference>
<dbReference type="InterPro" id="IPR058240">
    <property type="entry name" value="rSAM_sf"/>
</dbReference>
<dbReference type="SFLD" id="SFLDS00029">
    <property type="entry name" value="Radical_SAM"/>
    <property type="match status" value="1"/>
</dbReference>
<protein>
    <submittedName>
        <fullName evidence="8">TIGR01212 family radical SAM protein</fullName>
    </submittedName>
</protein>
<dbReference type="PROSITE" id="PS51918">
    <property type="entry name" value="RADICAL_SAM"/>
    <property type="match status" value="1"/>
</dbReference>
<dbReference type="InterPro" id="IPR006638">
    <property type="entry name" value="Elp3/MiaA/NifB-like_rSAM"/>
</dbReference>
<dbReference type="InterPro" id="IPR039661">
    <property type="entry name" value="ELP3"/>
</dbReference>
<evidence type="ECO:0000256" key="5">
    <source>
        <dbReference type="ARBA" id="ARBA00023004"/>
    </source>
</evidence>
<dbReference type="NCBIfam" id="TIGR01212">
    <property type="entry name" value="TIGR01212 family radical SAM protein"/>
    <property type="match status" value="1"/>
</dbReference>
<dbReference type="SUPFAM" id="SSF102114">
    <property type="entry name" value="Radical SAM enzymes"/>
    <property type="match status" value="1"/>
</dbReference>
<evidence type="ECO:0000256" key="3">
    <source>
        <dbReference type="ARBA" id="ARBA00022691"/>
    </source>
</evidence>
<dbReference type="RefSeq" id="WP_262566055.1">
    <property type="nucleotide sequence ID" value="NZ_JAPFCC010000001.1"/>
</dbReference>
<dbReference type="CDD" id="cd01335">
    <property type="entry name" value="Radical_SAM"/>
    <property type="match status" value="1"/>
</dbReference>
<evidence type="ECO:0000256" key="1">
    <source>
        <dbReference type="ARBA" id="ARBA00001966"/>
    </source>
</evidence>
<evidence type="ECO:0000313" key="8">
    <source>
        <dbReference type="EMBL" id="MCW7556367.1"/>
    </source>
</evidence>
<sequence>MDMTRFVNTFGRYLRAKYGEKVHKISVNASFTCPNRDGTKGIGGCTFCNNASFSPDTTNAGDITAQIQSAKEKVSKRTGAGKFIAYFQSYSNTYGSVEDLRRYYDEALSDPDVIGLAVGTRPDCVPDPVLALLKEYQDKGYEVWLELGLQSTFDASLIAVNRGHGLAEYEDAVKRAKSFGLKICTHLIMGLPGEAPEDTLTSFDRVVALGVDAIKVHPLHIVKGTQLARDWKHGRVKEMTMDEYTNVMAEVIRRAPEHLLFHRLTGSGERQYLLSPEWAMKKWDILGMIYRKLEGACEIGNRVSK</sequence>
<keyword evidence="9" id="KW-1185">Reference proteome</keyword>
<dbReference type="InterPro" id="IPR032432">
    <property type="entry name" value="Radical_SAM_C"/>
</dbReference>
<keyword evidence="4" id="KW-0479">Metal-binding</keyword>
<dbReference type="InterPro" id="IPR007197">
    <property type="entry name" value="rSAM"/>
</dbReference>
<dbReference type="Proteomes" id="UP001209854">
    <property type="component" value="Unassembled WGS sequence"/>
</dbReference>
<keyword evidence="3" id="KW-0949">S-adenosyl-L-methionine</keyword>
<reference evidence="8 9" key="1">
    <citation type="submission" date="2022-10" db="EMBL/GenBank/DDBJ databases">
        <title>High-quality genome sequences of two octocoral-associated bacteria, Endozoicomonas euniceicola EF212 and Endozoicomonas gorgoniicola PS125.</title>
        <authorList>
            <person name="Chiou Y.-J."/>
            <person name="Chen Y.-H."/>
        </authorList>
    </citation>
    <scope>NUCLEOTIDE SEQUENCE [LARGE SCALE GENOMIC DNA]</scope>
    <source>
        <strain evidence="8 9">PS125</strain>
    </source>
</reference>
<dbReference type="SMART" id="SM00729">
    <property type="entry name" value="Elp3"/>
    <property type="match status" value="1"/>
</dbReference>
<dbReference type="InterPro" id="IPR023404">
    <property type="entry name" value="rSAM_horseshoe"/>
</dbReference>
<evidence type="ECO:0000313" key="9">
    <source>
        <dbReference type="Proteomes" id="UP001209854"/>
    </source>
</evidence>
<evidence type="ECO:0000256" key="2">
    <source>
        <dbReference type="ARBA" id="ARBA00022485"/>
    </source>
</evidence>
<gene>
    <name evidence="8" type="ORF">NX722_27785</name>
</gene>
<organism evidence="8 9">
    <name type="scientific">Endozoicomonas gorgoniicola</name>
    <dbReference type="NCBI Taxonomy" id="1234144"/>
    <lineage>
        <taxon>Bacteria</taxon>
        <taxon>Pseudomonadati</taxon>
        <taxon>Pseudomonadota</taxon>
        <taxon>Gammaproteobacteria</taxon>
        <taxon>Oceanospirillales</taxon>
        <taxon>Endozoicomonadaceae</taxon>
        <taxon>Endozoicomonas</taxon>
    </lineage>
</organism>
<keyword evidence="5" id="KW-0408">Iron</keyword>
<dbReference type="EMBL" id="JAPFCC010000001">
    <property type="protein sequence ID" value="MCW7556367.1"/>
    <property type="molecule type" value="Genomic_DNA"/>
</dbReference>
<comment type="caution">
    <text evidence="8">The sequence shown here is derived from an EMBL/GenBank/DDBJ whole genome shotgun (WGS) entry which is preliminary data.</text>
</comment>
<dbReference type="Pfam" id="PF04055">
    <property type="entry name" value="Radical_SAM"/>
    <property type="match status" value="1"/>
</dbReference>
<name>A0ABT3N414_9GAMM</name>